<organism evidence="2">
    <name type="scientific">Perkinsus marinus (strain ATCC 50983 / TXsc)</name>
    <dbReference type="NCBI Taxonomy" id="423536"/>
    <lineage>
        <taxon>Eukaryota</taxon>
        <taxon>Sar</taxon>
        <taxon>Alveolata</taxon>
        <taxon>Perkinsozoa</taxon>
        <taxon>Perkinsea</taxon>
        <taxon>Perkinsida</taxon>
        <taxon>Perkinsidae</taxon>
        <taxon>Perkinsus</taxon>
    </lineage>
</organism>
<dbReference type="OMA" id="CADMPDR"/>
<accession>C5LAG0</accession>
<gene>
    <name evidence="1" type="ORF">Pmar_PMAR006226</name>
</gene>
<dbReference type="EMBL" id="GG680729">
    <property type="protein sequence ID" value="EER06416.1"/>
    <property type="molecule type" value="Genomic_DNA"/>
</dbReference>
<evidence type="ECO:0000313" key="2">
    <source>
        <dbReference type="Proteomes" id="UP000007800"/>
    </source>
</evidence>
<name>C5LAG0_PERM5</name>
<dbReference type="RefSeq" id="XP_002774600.1">
    <property type="nucleotide sequence ID" value="XM_002774554.1"/>
</dbReference>
<reference evidence="1 2" key="1">
    <citation type="submission" date="2008-07" db="EMBL/GenBank/DDBJ databases">
        <authorList>
            <person name="El-Sayed N."/>
            <person name="Caler E."/>
            <person name="Inman J."/>
            <person name="Amedeo P."/>
            <person name="Hass B."/>
            <person name="Wortman J."/>
        </authorList>
    </citation>
    <scope>NUCLEOTIDE SEQUENCE [LARGE SCALE GENOMIC DNA]</scope>
    <source>
        <strain evidence="2">ATCC 50983 / TXsc</strain>
    </source>
</reference>
<proteinExistence type="predicted"/>
<evidence type="ECO:0000313" key="1">
    <source>
        <dbReference type="EMBL" id="EER06416.1"/>
    </source>
</evidence>
<protein>
    <submittedName>
        <fullName evidence="1">Uncharacterized protein</fullName>
    </submittedName>
</protein>
<dbReference type="GeneID" id="9065529"/>
<dbReference type="Proteomes" id="UP000007800">
    <property type="component" value="Unassembled WGS sequence"/>
</dbReference>
<dbReference type="AlphaFoldDB" id="C5LAG0"/>
<keyword evidence="2" id="KW-1185">Reference proteome</keyword>
<sequence length="75" mass="8231">MLYKFDTQVTCTQRSPQVALEKATESTVGPQVLCADMPDRKVADGGAPVNFTAIAEERSQRLWIHMTKDAAVVHA</sequence>
<dbReference type="InParanoid" id="C5LAG0"/>